<dbReference type="GO" id="GO:0016829">
    <property type="term" value="F:lyase activity"/>
    <property type="evidence" value="ECO:0007669"/>
    <property type="project" value="UniProtKB-KW"/>
</dbReference>
<dbReference type="NCBIfam" id="NF004127">
    <property type="entry name" value="PRK05617.1"/>
    <property type="match status" value="1"/>
</dbReference>
<evidence type="ECO:0000259" key="4">
    <source>
        <dbReference type="Pfam" id="PF16113"/>
    </source>
</evidence>
<keyword evidence="6" id="KW-1185">Reference proteome</keyword>
<dbReference type="GO" id="GO:0003860">
    <property type="term" value="F:3-hydroxyisobutyryl-CoA hydrolase activity"/>
    <property type="evidence" value="ECO:0007669"/>
    <property type="project" value="UniProtKB-EC"/>
</dbReference>
<feature type="domain" description="Enoyl-CoA hydratase/isomerase" evidence="4">
    <location>
        <begin position="20"/>
        <end position="343"/>
    </location>
</feature>
<keyword evidence="5" id="KW-0456">Lyase</keyword>
<evidence type="ECO:0000256" key="3">
    <source>
        <dbReference type="ARBA" id="ARBA00022801"/>
    </source>
</evidence>
<dbReference type="EMBL" id="JACHEH010000009">
    <property type="protein sequence ID" value="MBB6169628.1"/>
    <property type="molecule type" value="Genomic_DNA"/>
</dbReference>
<reference evidence="5 6" key="1">
    <citation type="submission" date="2020-08" db="EMBL/GenBank/DDBJ databases">
        <title>Genomic Encyclopedia of Type Strains, Phase IV (KMG-IV): sequencing the most valuable type-strain genomes for metagenomic binning, comparative biology and taxonomic classification.</title>
        <authorList>
            <person name="Goeker M."/>
        </authorList>
    </citation>
    <scope>NUCLEOTIDE SEQUENCE [LARGE SCALE GENOMIC DNA]</scope>
    <source>
        <strain evidence="5 6">DSM 101465</strain>
    </source>
</reference>
<dbReference type="InterPro" id="IPR032259">
    <property type="entry name" value="HIBYL-CoA-H"/>
</dbReference>
<dbReference type="RefSeq" id="WP_244650263.1">
    <property type="nucleotide sequence ID" value="NZ_BMHX01000009.1"/>
</dbReference>
<evidence type="ECO:0000256" key="2">
    <source>
        <dbReference type="ARBA" id="ARBA00011915"/>
    </source>
</evidence>
<dbReference type="AlphaFoldDB" id="A0A841K9T5"/>
<sequence>MQSDQAAEAEILCERRGAAGVVTLNRPRALNALTLGMVRAMRAALDAWEKDPAVTRVVVTGAGGKAFCAGGDIRRLHDLGRAGRIEEARTFWAEEYRLNARIKSYTKPYVALIDGIVMGGGVGLSLHGSHRVASEKLVFAMPEVGIGFFPDVGATYALPRLPGATGTYLAVTGERIGLADACALGIVTHPVASAAMDEVLEELCAGEDIEQVLTARAVAPGAPPLAAERDMIDRCFAGEDIPDILNRLLKEAGQGSENAGRLAALMRTKSPTSMAIAREQMRRGPSLSFPEAMQLEYRIVSRIAEGYDFYEGVRAVIVDKDQAPKWRPAQVEEVTSEAIAAYFAPLPEGDLTID</sequence>
<dbReference type="Gene3D" id="3.90.226.10">
    <property type="entry name" value="2-enoyl-CoA Hydratase, Chain A, domain 1"/>
    <property type="match status" value="1"/>
</dbReference>
<protein>
    <recommendedName>
        <fullName evidence="2">3-hydroxyisobutyryl-CoA hydrolase</fullName>
        <ecNumber evidence="2">3.1.2.4</ecNumber>
    </recommendedName>
</protein>
<gene>
    <name evidence="5" type="ORF">HNQ73_003280</name>
</gene>
<organism evidence="5 6">
    <name type="scientific">Chelatococcus composti</name>
    <dbReference type="NCBI Taxonomy" id="1743235"/>
    <lineage>
        <taxon>Bacteria</taxon>
        <taxon>Pseudomonadati</taxon>
        <taxon>Pseudomonadota</taxon>
        <taxon>Alphaproteobacteria</taxon>
        <taxon>Hyphomicrobiales</taxon>
        <taxon>Chelatococcaceae</taxon>
        <taxon>Chelatococcus</taxon>
    </lineage>
</organism>
<dbReference type="Pfam" id="PF16113">
    <property type="entry name" value="ECH_2"/>
    <property type="match status" value="1"/>
</dbReference>
<dbReference type="GO" id="GO:0006574">
    <property type="term" value="P:L-valine catabolic process"/>
    <property type="evidence" value="ECO:0007669"/>
    <property type="project" value="TreeGrafter"/>
</dbReference>
<dbReference type="SUPFAM" id="SSF52096">
    <property type="entry name" value="ClpP/crotonase"/>
    <property type="match status" value="1"/>
</dbReference>
<keyword evidence="3" id="KW-0378">Hydrolase</keyword>
<evidence type="ECO:0000313" key="5">
    <source>
        <dbReference type="EMBL" id="MBB6169628.1"/>
    </source>
</evidence>
<evidence type="ECO:0000256" key="1">
    <source>
        <dbReference type="ARBA" id="ARBA00001709"/>
    </source>
</evidence>
<dbReference type="CDD" id="cd06558">
    <property type="entry name" value="crotonase-like"/>
    <property type="match status" value="1"/>
</dbReference>
<dbReference type="InterPro" id="IPR029045">
    <property type="entry name" value="ClpP/crotonase-like_dom_sf"/>
</dbReference>
<name>A0A841K9T5_9HYPH</name>
<accession>A0A841K9T5</accession>
<dbReference type="EC" id="3.1.2.4" evidence="2"/>
<evidence type="ECO:0000313" key="6">
    <source>
        <dbReference type="Proteomes" id="UP000588017"/>
    </source>
</evidence>
<proteinExistence type="predicted"/>
<dbReference type="PANTHER" id="PTHR43176:SF3">
    <property type="entry name" value="3-HYDROXYISOBUTYRYL-COA HYDROLASE, MITOCHONDRIAL"/>
    <property type="match status" value="1"/>
</dbReference>
<dbReference type="PANTHER" id="PTHR43176">
    <property type="entry name" value="3-HYDROXYISOBUTYRYL-COA HYDROLASE-RELATED"/>
    <property type="match status" value="1"/>
</dbReference>
<comment type="caution">
    <text evidence="5">The sequence shown here is derived from an EMBL/GenBank/DDBJ whole genome shotgun (WGS) entry which is preliminary data.</text>
</comment>
<dbReference type="InterPro" id="IPR045004">
    <property type="entry name" value="ECH_dom"/>
</dbReference>
<comment type="catalytic activity">
    <reaction evidence="1">
        <text>3-hydroxy-2-methylpropanoyl-CoA + H2O = 3-hydroxy-2-methylpropanoate + CoA + H(+)</text>
        <dbReference type="Rhea" id="RHEA:20888"/>
        <dbReference type="ChEBI" id="CHEBI:11805"/>
        <dbReference type="ChEBI" id="CHEBI:15377"/>
        <dbReference type="ChEBI" id="CHEBI:15378"/>
        <dbReference type="ChEBI" id="CHEBI:57287"/>
        <dbReference type="ChEBI" id="CHEBI:57340"/>
        <dbReference type="EC" id="3.1.2.4"/>
    </reaction>
</comment>
<dbReference type="Proteomes" id="UP000588017">
    <property type="component" value="Unassembled WGS sequence"/>
</dbReference>